<dbReference type="KEGG" id="ptkz:JDV02_000900"/>
<evidence type="ECO:0000313" key="5">
    <source>
        <dbReference type="Proteomes" id="UP000829364"/>
    </source>
</evidence>
<feature type="domain" description="Carboxylesterase type B" evidence="3">
    <location>
        <begin position="29"/>
        <end position="357"/>
    </location>
</feature>
<dbReference type="AlphaFoldDB" id="A0A9Q8V609"/>
<dbReference type="EMBL" id="CP086354">
    <property type="protein sequence ID" value="UNI14253.1"/>
    <property type="molecule type" value="Genomic_DNA"/>
</dbReference>
<accession>A0A9Q8V609</accession>
<organism evidence="4 5">
    <name type="scientific">Purpureocillium takamizusanense</name>
    <dbReference type="NCBI Taxonomy" id="2060973"/>
    <lineage>
        <taxon>Eukaryota</taxon>
        <taxon>Fungi</taxon>
        <taxon>Dikarya</taxon>
        <taxon>Ascomycota</taxon>
        <taxon>Pezizomycotina</taxon>
        <taxon>Sordariomycetes</taxon>
        <taxon>Hypocreomycetidae</taxon>
        <taxon>Hypocreales</taxon>
        <taxon>Ophiocordycipitaceae</taxon>
        <taxon>Purpureocillium</taxon>
    </lineage>
</organism>
<dbReference type="InterPro" id="IPR029058">
    <property type="entry name" value="AB_hydrolase_fold"/>
</dbReference>
<reference evidence="4" key="1">
    <citation type="submission" date="2021-11" db="EMBL/GenBank/DDBJ databases">
        <title>Purpureocillium_takamizusanense_genome.</title>
        <authorList>
            <person name="Nguyen N.-H."/>
        </authorList>
    </citation>
    <scope>NUCLEOTIDE SEQUENCE</scope>
    <source>
        <strain evidence="4">PT3</strain>
    </source>
</reference>
<dbReference type="Pfam" id="PF00135">
    <property type="entry name" value="COesterase"/>
    <property type="match status" value="1"/>
</dbReference>
<evidence type="ECO:0000256" key="2">
    <source>
        <dbReference type="ARBA" id="ARBA00022801"/>
    </source>
</evidence>
<dbReference type="PANTHER" id="PTHR43918">
    <property type="entry name" value="ACETYLCHOLINESTERASE"/>
    <property type="match status" value="1"/>
</dbReference>
<dbReference type="Gene3D" id="3.40.50.1820">
    <property type="entry name" value="alpha/beta hydrolase"/>
    <property type="match status" value="2"/>
</dbReference>
<name>A0A9Q8V609_9HYPO</name>
<evidence type="ECO:0000259" key="3">
    <source>
        <dbReference type="Pfam" id="PF00135"/>
    </source>
</evidence>
<keyword evidence="2" id="KW-0378">Hydrolase</keyword>
<proteinExistence type="inferred from homology"/>
<comment type="similarity">
    <text evidence="1">Belongs to the type-B carboxylesterase/lipase family.</text>
</comment>
<dbReference type="PROSITE" id="PS00941">
    <property type="entry name" value="CARBOXYLESTERASE_B_2"/>
    <property type="match status" value="1"/>
</dbReference>
<dbReference type="InterPro" id="IPR019819">
    <property type="entry name" value="Carboxylesterase_B_CS"/>
</dbReference>
<keyword evidence="5" id="KW-1185">Reference proteome</keyword>
<dbReference type="InterPro" id="IPR050654">
    <property type="entry name" value="AChE-related_enzymes"/>
</dbReference>
<dbReference type="OrthoDB" id="408631at2759"/>
<evidence type="ECO:0000256" key="1">
    <source>
        <dbReference type="ARBA" id="ARBA00005964"/>
    </source>
</evidence>
<dbReference type="InterPro" id="IPR002018">
    <property type="entry name" value="CarbesteraseB"/>
</dbReference>
<dbReference type="GO" id="GO:0052689">
    <property type="term" value="F:carboxylic ester hydrolase activity"/>
    <property type="evidence" value="ECO:0007669"/>
    <property type="project" value="TreeGrafter"/>
</dbReference>
<dbReference type="Proteomes" id="UP000829364">
    <property type="component" value="Chromosome 1"/>
</dbReference>
<dbReference type="SUPFAM" id="SSF53474">
    <property type="entry name" value="alpha/beta-Hydrolases"/>
    <property type="match status" value="1"/>
</dbReference>
<gene>
    <name evidence="4" type="ORF">JDV02_000900</name>
</gene>
<dbReference type="GeneID" id="72062864"/>
<evidence type="ECO:0000313" key="4">
    <source>
        <dbReference type="EMBL" id="UNI14253.1"/>
    </source>
</evidence>
<dbReference type="PANTHER" id="PTHR43918:SF4">
    <property type="entry name" value="CARBOXYLIC ESTER HYDROLASE"/>
    <property type="match status" value="1"/>
</dbReference>
<dbReference type="RefSeq" id="XP_047837734.1">
    <property type="nucleotide sequence ID" value="XM_047981773.1"/>
</dbReference>
<protein>
    <recommendedName>
        <fullName evidence="3">Carboxylesterase type B domain-containing protein</fullName>
    </recommendedName>
</protein>
<sequence>MKLQSIFSLAAFCGIEPANAAGGLEHKDIIAHTQQGAVRGVQVHDRVDAFLGVPYAQPPVGKLRFHPPQPLEIVREPKAREPFNATRPSPACYQFRYNSILGDSLKPSTPESEDCLTLNIYVPKKTSKTKGKKLPVYVWSYGGGFGEGAASVPLYDPTDFVAESRDIIVVTWNYRLNIFGFPNSPALRHQNLGIRDQRLALEWLRDNLDSFGGDPRRIVFGGQSAGADSGHSMVYSHPRDPIVSALLLQSGMIEIVNARTAGADFEYVRVAGAVGCLNSDRAKELECMRMIDADRLKHAITNSTLNRFGSPYGGMPMADNVTVFTNEEYAKRGKAGHFARLPTLMGMMLDEGDGVANWDPVKGINKTISRIMTETLFECNMIAETGYRAKHHVPVWRYLNKGVFPEVTTFPWARAYHAADIPLLMGTYNLMAGNKTADHGGSTTKEASRFLQHFFAAFIRDPTHGLKKSYGLPIYEPNTSTSVELFKNNKPALTRILIPDNPACAHPTPLPENESP</sequence>